<dbReference type="SMART" id="SM00364">
    <property type="entry name" value="LRR_BAC"/>
    <property type="match status" value="5"/>
</dbReference>
<keyword evidence="4" id="KW-1185">Reference proteome</keyword>
<name>H2Z7V5_CIOSA</name>
<keyword evidence="2" id="KW-0677">Repeat</keyword>
<dbReference type="InterPro" id="IPR050333">
    <property type="entry name" value="SLRP"/>
</dbReference>
<dbReference type="Gene3D" id="3.80.10.10">
    <property type="entry name" value="Ribonuclease Inhibitor"/>
    <property type="match status" value="4"/>
</dbReference>
<reference evidence="3" key="2">
    <citation type="submission" date="2025-08" db="UniProtKB">
        <authorList>
            <consortium name="Ensembl"/>
        </authorList>
    </citation>
    <scope>IDENTIFICATION</scope>
</reference>
<dbReference type="PROSITE" id="PS51450">
    <property type="entry name" value="LRR"/>
    <property type="match status" value="1"/>
</dbReference>
<dbReference type="Pfam" id="PF13855">
    <property type="entry name" value="LRR_8"/>
    <property type="match status" value="4"/>
</dbReference>
<dbReference type="SUPFAM" id="SSF52058">
    <property type="entry name" value="L domain-like"/>
    <property type="match status" value="1"/>
</dbReference>
<evidence type="ECO:0000313" key="4">
    <source>
        <dbReference type="Proteomes" id="UP000007875"/>
    </source>
</evidence>
<dbReference type="Ensembl" id="ENSCSAVT00000013824.1">
    <property type="protein sequence ID" value="ENSCSAVP00000013667.1"/>
    <property type="gene ID" value="ENSCSAVG00000008019.1"/>
</dbReference>
<dbReference type="eggNOG" id="KOG0619">
    <property type="taxonomic scope" value="Eukaryota"/>
</dbReference>
<proteinExistence type="predicted"/>
<dbReference type="Proteomes" id="UP000007875">
    <property type="component" value="Unassembled WGS sequence"/>
</dbReference>
<keyword evidence="1" id="KW-0433">Leucine-rich repeat</keyword>
<dbReference type="OMA" id="PEHISIR"/>
<dbReference type="HOGENOM" id="CLU_000288_186_1_1"/>
<dbReference type="InterPro" id="IPR001611">
    <property type="entry name" value="Leu-rich_rpt"/>
</dbReference>
<dbReference type="PANTHER" id="PTHR45712">
    <property type="entry name" value="AGAP008170-PA"/>
    <property type="match status" value="1"/>
</dbReference>
<dbReference type="AlphaFoldDB" id="H2Z7V5"/>
<dbReference type="InterPro" id="IPR032675">
    <property type="entry name" value="LRR_dom_sf"/>
</dbReference>
<evidence type="ECO:0000256" key="2">
    <source>
        <dbReference type="ARBA" id="ARBA00022737"/>
    </source>
</evidence>
<dbReference type="InParanoid" id="H2Z7V5"/>
<dbReference type="GO" id="GO:0005615">
    <property type="term" value="C:extracellular space"/>
    <property type="evidence" value="ECO:0007669"/>
    <property type="project" value="TreeGrafter"/>
</dbReference>
<dbReference type="InterPro" id="IPR003591">
    <property type="entry name" value="Leu-rich_rpt_typical-subtyp"/>
</dbReference>
<protein>
    <submittedName>
        <fullName evidence="3">Uncharacterized protein</fullName>
    </submittedName>
</protein>
<reference evidence="4" key="1">
    <citation type="submission" date="2003-08" db="EMBL/GenBank/DDBJ databases">
        <authorList>
            <person name="Birren B."/>
            <person name="Nusbaum C."/>
            <person name="Abebe A."/>
            <person name="Abouelleil A."/>
            <person name="Adekoya E."/>
            <person name="Ait-zahra M."/>
            <person name="Allen N."/>
            <person name="Allen T."/>
            <person name="An P."/>
            <person name="Anderson M."/>
            <person name="Anderson S."/>
            <person name="Arachchi H."/>
            <person name="Armbruster J."/>
            <person name="Bachantsang P."/>
            <person name="Baldwin J."/>
            <person name="Barry A."/>
            <person name="Bayul T."/>
            <person name="Blitshsteyn B."/>
            <person name="Bloom T."/>
            <person name="Blye J."/>
            <person name="Boguslavskiy L."/>
            <person name="Borowsky M."/>
            <person name="Boukhgalter B."/>
            <person name="Brunache A."/>
            <person name="Butler J."/>
            <person name="Calixte N."/>
            <person name="Calvo S."/>
            <person name="Camarata J."/>
            <person name="Campo K."/>
            <person name="Chang J."/>
            <person name="Cheshatsang Y."/>
            <person name="Citroen M."/>
            <person name="Collymore A."/>
            <person name="Considine T."/>
            <person name="Cook A."/>
            <person name="Cooke P."/>
            <person name="Corum B."/>
            <person name="Cuomo C."/>
            <person name="David R."/>
            <person name="Dawoe T."/>
            <person name="Degray S."/>
            <person name="Dodge S."/>
            <person name="Dooley K."/>
            <person name="Dorje P."/>
            <person name="Dorjee K."/>
            <person name="Dorris L."/>
            <person name="Duffey N."/>
            <person name="Dupes A."/>
            <person name="Elkins T."/>
            <person name="Engels R."/>
            <person name="Erickson J."/>
            <person name="Farina A."/>
            <person name="Faro S."/>
            <person name="Ferreira P."/>
            <person name="Fischer H."/>
            <person name="Fitzgerald M."/>
            <person name="Foley K."/>
            <person name="Gage D."/>
            <person name="Galagan J."/>
            <person name="Gearin G."/>
            <person name="Gnerre S."/>
            <person name="Gnirke A."/>
            <person name="Goyette A."/>
            <person name="Graham J."/>
            <person name="Grandbois E."/>
            <person name="Gyaltsen K."/>
            <person name="Hafez N."/>
            <person name="Hagopian D."/>
            <person name="Hagos B."/>
            <person name="Hall J."/>
            <person name="Hatcher B."/>
            <person name="Heller A."/>
            <person name="Higgins H."/>
            <person name="Honan T."/>
            <person name="Horn A."/>
            <person name="Houde N."/>
            <person name="Hughes L."/>
            <person name="Hulme W."/>
            <person name="Husby E."/>
            <person name="Iliev I."/>
            <person name="Jaffe D."/>
            <person name="Jones C."/>
            <person name="Kamal M."/>
            <person name="Kamat A."/>
            <person name="Kamvysselis M."/>
            <person name="Karlsson E."/>
            <person name="Kells C."/>
            <person name="Kieu A."/>
            <person name="Kisner P."/>
            <person name="Kodira C."/>
            <person name="Kulbokas E."/>
            <person name="Labutti K."/>
            <person name="Lama D."/>
            <person name="Landers T."/>
            <person name="Leger J."/>
            <person name="Levine S."/>
            <person name="Lewis D."/>
            <person name="Lewis T."/>
            <person name="Lindblad-toh K."/>
            <person name="Liu X."/>
            <person name="Lokyitsang T."/>
            <person name="Lokyitsang Y."/>
            <person name="Lucien O."/>
            <person name="Lui A."/>
            <person name="Ma L.J."/>
            <person name="Mabbitt R."/>
            <person name="Macdonald J."/>
            <person name="Maclean C."/>
            <person name="Major J."/>
            <person name="Manning J."/>
            <person name="Marabella R."/>
            <person name="Maru K."/>
            <person name="Matthews C."/>
            <person name="Mauceli E."/>
            <person name="Mccarthy M."/>
            <person name="Mcdonough S."/>
            <person name="Mcghee T."/>
            <person name="Meldrim J."/>
            <person name="Meneus L."/>
            <person name="Mesirov J."/>
            <person name="Mihalev A."/>
            <person name="Mihova T."/>
            <person name="Mikkelsen T."/>
            <person name="Mlenga V."/>
            <person name="Moru K."/>
            <person name="Mozes J."/>
            <person name="Mulrain L."/>
            <person name="Munson G."/>
            <person name="Naylor J."/>
            <person name="Newes C."/>
            <person name="Nguyen C."/>
            <person name="Nguyen N."/>
            <person name="Nguyen T."/>
            <person name="Nicol R."/>
            <person name="Nielsen C."/>
            <person name="Nizzari M."/>
            <person name="Norbu C."/>
            <person name="Norbu N."/>
            <person name="O'donnell P."/>
            <person name="Okoawo O."/>
            <person name="O'leary S."/>
            <person name="Omotosho B."/>
            <person name="O'neill K."/>
            <person name="Osman S."/>
            <person name="Parker S."/>
            <person name="Perrin D."/>
            <person name="Phunkhang P."/>
            <person name="Piqani B."/>
            <person name="Purcell S."/>
            <person name="Rachupka T."/>
            <person name="Ramasamy U."/>
            <person name="Rameau R."/>
            <person name="Ray V."/>
            <person name="Raymond C."/>
            <person name="Retta R."/>
            <person name="Richardson S."/>
            <person name="Rise C."/>
            <person name="Rodriguez J."/>
            <person name="Rogers J."/>
            <person name="Rogov P."/>
            <person name="Rutman M."/>
            <person name="Schupbach R."/>
            <person name="Seaman C."/>
            <person name="Settipalli S."/>
            <person name="Sharpe T."/>
            <person name="Sheridan J."/>
            <person name="Sherpa N."/>
            <person name="Shi J."/>
            <person name="Smirnov S."/>
            <person name="Smith C."/>
            <person name="Sougnez C."/>
            <person name="Spencer B."/>
            <person name="Stalker J."/>
            <person name="Stange-thomann N."/>
            <person name="Stavropoulos S."/>
            <person name="Stetson K."/>
            <person name="Stone C."/>
            <person name="Stone S."/>
            <person name="Stubbs M."/>
            <person name="Talamas J."/>
            <person name="Tchuinga P."/>
            <person name="Tenzing P."/>
            <person name="Tesfaye S."/>
            <person name="Theodore J."/>
            <person name="Thoulutsang Y."/>
            <person name="Topham K."/>
            <person name="Towey S."/>
            <person name="Tsamla T."/>
            <person name="Tsomo N."/>
            <person name="Vallee D."/>
            <person name="Vassiliev H."/>
            <person name="Venkataraman V."/>
            <person name="Vinson J."/>
            <person name="Vo A."/>
            <person name="Wade C."/>
            <person name="Wang S."/>
            <person name="Wangchuk T."/>
            <person name="Wangdi T."/>
            <person name="Whittaker C."/>
            <person name="Wilkinson J."/>
            <person name="Wu Y."/>
            <person name="Wyman D."/>
            <person name="Yadav S."/>
            <person name="Yang S."/>
            <person name="Yang X."/>
            <person name="Yeager S."/>
            <person name="Yee E."/>
            <person name="Young G."/>
            <person name="Zainoun J."/>
            <person name="Zembeck L."/>
            <person name="Zimmer A."/>
            <person name="Zody M."/>
            <person name="Lander E."/>
        </authorList>
    </citation>
    <scope>NUCLEOTIDE SEQUENCE [LARGE SCALE GENOMIC DNA]</scope>
</reference>
<dbReference type="STRING" id="51511.ENSCSAVP00000013667"/>
<dbReference type="PANTHER" id="PTHR45712:SF31">
    <property type="entry name" value="PODOCAN"/>
    <property type="match status" value="1"/>
</dbReference>
<reference evidence="3" key="3">
    <citation type="submission" date="2025-09" db="UniProtKB">
        <authorList>
            <consortium name="Ensembl"/>
        </authorList>
    </citation>
    <scope>IDENTIFICATION</scope>
</reference>
<dbReference type="GeneTree" id="ENSGT00940000158177"/>
<evidence type="ECO:0000256" key="1">
    <source>
        <dbReference type="ARBA" id="ARBA00022614"/>
    </source>
</evidence>
<sequence>RLHLERNQIKKISTNATKRLKKLEYLLLHQNNLGPSSIERGALGKLRKLHTLHIFGNHLTEIPEPLPKRLNTLIVLNNKISLISSNVFRRAKHLQNLNLRYNKLSNKGIARGALRQLKSADRIDLSGNLLRSVPGLPRNVTTLLLNRNRIRRIPARGFMRTQHLRQLGLADNRIRSEGIPVTAFKSNAAIQVLDLSSNELVRVPRLLPPNVEFLYLQNNKISEIPKNAFHSAPKLKGIFLQDNRLLPETVFRAAFSSLRWLHRLEISWRRLEPHELDAETINRRRKRNTLSLQESVSRKYHRRKVPVRLI</sequence>
<accession>H2Z7V5</accession>
<dbReference type="SMART" id="SM00369">
    <property type="entry name" value="LRR_TYP"/>
    <property type="match status" value="5"/>
</dbReference>
<organism evidence="3 4">
    <name type="scientific">Ciona savignyi</name>
    <name type="common">Pacific transparent sea squirt</name>
    <dbReference type="NCBI Taxonomy" id="51511"/>
    <lineage>
        <taxon>Eukaryota</taxon>
        <taxon>Metazoa</taxon>
        <taxon>Chordata</taxon>
        <taxon>Tunicata</taxon>
        <taxon>Ascidiacea</taxon>
        <taxon>Phlebobranchia</taxon>
        <taxon>Cionidae</taxon>
        <taxon>Ciona</taxon>
    </lineage>
</organism>
<evidence type="ECO:0000313" key="3">
    <source>
        <dbReference type="Ensembl" id="ENSCSAVP00000013667.1"/>
    </source>
</evidence>